<comment type="caution">
    <text evidence="2">The sequence shown here is derived from an EMBL/GenBank/DDBJ whole genome shotgun (WGS) entry which is preliminary data.</text>
</comment>
<reference evidence="2 3" key="1">
    <citation type="submission" date="2012-05" db="EMBL/GenBank/DDBJ databases">
        <title>The Genome Sequence of Eubacteriaceae bacterium CM2.</title>
        <authorList>
            <consortium name="The Broad Institute Genome Sequencing Platform"/>
            <person name="Earl A."/>
            <person name="Ward D."/>
            <person name="Feldgarden M."/>
            <person name="Gevers D."/>
            <person name="Sizova M."/>
            <person name="Hazen A."/>
            <person name="Epstein S."/>
            <person name="Walker B."/>
            <person name="Young S.K."/>
            <person name="Zeng Q."/>
            <person name="Gargeya S."/>
            <person name="Fitzgerald M."/>
            <person name="Haas B."/>
            <person name="Abouelleil A."/>
            <person name="Alvarado L."/>
            <person name="Arachchi H.M."/>
            <person name="Berlin A."/>
            <person name="Chapman S.B."/>
            <person name="Goldberg J."/>
            <person name="Griggs A."/>
            <person name="Gujja S."/>
            <person name="Hansen M."/>
            <person name="Howarth C."/>
            <person name="Imamovic A."/>
            <person name="Larimer J."/>
            <person name="McCowen C."/>
            <person name="Montmayeur A."/>
            <person name="Murphy C."/>
            <person name="Neiman D."/>
            <person name="Pearson M."/>
            <person name="Priest M."/>
            <person name="Roberts A."/>
            <person name="Saif S."/>
            <person name="Shea T."/>
            <person name="Sisk P."/>
            <person name="Sykes S."/>
            <person name="Wortman J."/>
            <person name="Nusbaum C."/>
            <person name="Birren B."/>
        </authorList>
    </citation>
    <scope>NUCLEOTIDE SEQUENCE [LARGE SCALE GENOMIC DNA]</scope>
    <source>
        <strain evidence="2 3">CM2</strain>
    </source>
</reference>
<feature type="transmembrane region" description="Helical" evidence="1">
    <location>
        <begin position="25"/>
        <end position="43"/>
    </location>
</feature>
<name>V9HQE7_9FIRM</name>
<gene>
    <name evidence="2" type="ORF">HMPREF9630_01540</name>
</gene>
<protein>
    <submittedName>
        <fullName evidence="2">Uncharacterized protein</fullName>
    </submittedName>
</protein>
<dbReference type="Proteomes" id="UP000017818">
    <property type="component" value="Unassembled WGS sequence"/>
</dbReference>
<evidence type="ECO:0000313" key="3">
    <source>
        <dbReference type="Proteomes" id="UP000017818"/>
    </source>
</evidence>
<evidence type="ECO:0000313" key="2">
    <source>
        <dbReference type="EMBL" id="EHL17674.1"/>
    </source>
</evidence>
<keyword evidence="1" id="KW-0812">Transmembrane</keyword>
<dbReference type="AlphaFoldDB" id="V9HQE7"/>
<sequence length="45" mass="5569">MNKKYRFTFQFGDFTIRIEAMRMEALTTFTFQFGNFTMIYHIFLL</sequence>
<accession>V9HQE7</accession>
<evidence type="ECO:0000256" key="1">
    <source>
        <dbReference type="SAM" id="Phobius"/>
    </source>
</evidence>
<organism evidence="2 3">
    <name type="scientific">Peptoanaerobacter stomatis</name>
    <dbReference type="NCBI Taxonomy" id="796937"/>
    <lineage>
        <taxon>Bacteria</taxon>
        <taxon>Bacillati</taxon>
        <taxon>Bacillota</taxon>
        <taxon>Clostridia</taxon>
        <taxon>Peptostreptococcales</taxon>
        <taxon>Filifactoraceae</taxon>
        <taxon>Peptoanaerobacter</taxon>
    </lineage>
</organism>
<dbReference type="EMBL" id="AFZF02000014">
    <property type="protein sequence ID" value="EHL17674.1"/>
    <property type="molecule type" value="Genomic_DNA"/>
</dbReference>
<proteinExistence type="predicted"/>
<dbReference type="HOGENOM" id="CLU_3203192_0_0_9"/>
<keyword evidence="1" id="KW-1133">Transmembrane helix</keyword>
<keyword evidence="1" id="KW-0472">Membrane</keyword>